<sequence>MSQLRNPKQNNQLGYSNTRRYGHAHTHTKAWLSDTGYRPSVAVHAKGILK</sequence>
<feature type="region of interest" description="Disordered" evidence="1">
    <location>
        <begin position="1"/>
        <end position="25"/>
    </location>
</feature>
<dbReference type="EMBL" id="GBXM01060396">
    <property type="protein sequence ID" value="JAH48181.1"/>
    <property type="molecule type" value="Transcribed_RNA"/>
</dbReference>
<reference evidence="2" key="1">
    <citation type="submission" date="2014-11" db="EMBL/GenBank/DDBJ databases">
        <authorList>
            <person name="Amaro Gonzalez C."/>
        </authorList>
    </citation>
    <scope>NUCLEOTIDE SEQUENCE</scope>
</reference>
<dbReference type="AlphaFoldDB" id="A0A0E9T3I0"/>
<evidence type="ECO:0000313" key="2">
    <source>
        <dbReference type="EMBL" id="JAH48181.1"/>
    </source>
</evidence>
<accession>A0A0E9T3I0</accession>
<name>A0A0E9T3I0_ANGAN</name>
<evidence type="ECO:0000256" key="1">
    <source>
        <dbReference type="SAM" id="MobiDB-lite"/>
    </source>
</evidence>
<protein>
    <submittedName>
        <fullName evidence="2">Uncharacterized protein</fullName>
    </submittedName>
</protein>
<feature type="compositionally biased region" description="Polar residues" evidence="1">
    <location>
        <begin position="1"/>
        <end position="19"/>
    </location>
</feature>
<reference evidence="2" key="2">
    <citation type="journal article" date="2015" name="Fish Shellfish Immunol.">
        <title>Early steps in the European eel (Anguilla anguilla)-Vibrio vulnificus interaction in the gills: Role of the RtxA13 toxin.</title>
        <authorList>
            <person name="Callol A."/>
            <person name="Pajuelo D."/>
            <person name="Ebbesson L."/>
            <person name="Teles M."/>
            <person name="MacKenzie S."/>
            <person name="Amaro C."/>
        </authorList>
    </citation>
    <scope>NUCLEOTIDE SEQUENCE</scope>
</reference>
<proteinExistence type="predicted"/>
<organism evidence="2">
    <name type="scientific">Anguilla anguilla</name>
    <name type="common">European freshwater eel</name>
    <name type="synonym">Muraena anguilla</name>
    <dbReference type="NCBI Taxonomy" id="7936"/>
    <lineage>
        <taxon>Eukaryota</taxon>
        <taxon>Metazoa</taxon>
        <taxon>Chordata</taxon>
        <taxon>Craniata</taxon>
        <taxon>Vertebrata</taxon>
        <taxon>Euteleostomi</taxon>
        <taxon>Actinopterygii</taxon>
        <taxon>Neopterygii</taxon>
        <taxon>Teleostei</taxon>
        <taxon>Anguilliformes</taxon>
        <taxon>Anguillidae</taxon>
        <taxon>Anguilla</taxon>
    </lineage>
</organism>